<evidence type="ECO:0000313" key="1">
    <source>
        <dbReference type="EMBL" id="WDE05150.1"/>
    </source>
</evidence>
<organism evidence="1 2">
    <name type="scientific">Thalassomonas viridans</name>
    <dbReference type="NCBI Taxonomy" id="137584"/>
    <lineage>
        <taxon>Bacteria</taxon>
        <taxon>Pseudomonadati</taxon>
        <taxon>Pseudomonadota</taxon>
        <taxon>Gammaproteobacteria</taxon>
        <taxon>Alteromonadales</taxon>
        <taxon>Colwelliaceae</taxon>
        <taxon>Thalassomonas</taxon>
    </lineage>
</organism>
<evidence type="ECO:0000313" key="2">
    <source>
        <dbReference type="Proteomes" id="UP000032352"/>
    </source>
</evidence>
<accession>A0AAE9Z321</accession>
<sequence length="46" mass="5103">MFLECNQFLDEIAMPPVKIFHTNFTGVINPITDFPGLATGLPVLCH</sequence>
<dbReference type="EMBL" id="CP059733">
    <property type="protein sequence ID" value="WDE05150.1"/>
    <property type="molecule type" value="Genomic_DNA"/>
</dbReference>
<dbReference type="RefSeq" id="WP_161797920.1">
    <property type="nucleotide sequence ID" value="NZ_CP059733.1"/>
</dbReference>
<proteinExistence type="predicted"/>
<dbReference type="AlphaFoldDB" id="A0AAE9Z321"/>
<name>A0AAE9Z321_9GAMM</name>
<keyword evidence="2" id="KW-1185">Reference proteome</keyword>
<gene>
    <name evidence="1" type="ORF">SG34_028290</name>
</gene>
<dbReference type="KEGG" id="tvd:SG34_028290"/>
<reference evidence="1 2" key="1">
    <citation type="journal article" date="2015" name="Genome Announc.">
        <title>Draft Genome Sequences of Marine Isolates of Thalassomonas viridans and Thalassomonas actiniarum.</title>
        <authorList>
            <person name="Olonade I."/>
            <person name="van Zyl L.J."/>
            <person name="Trindade M."/>
        </authorList>
    </citation>
    <scope>NUCLEOTIDE SEQUENCE [LARGE SCALE GENOMIC DNA]</scope>
    <source>
        <strain evidence="1 2">XOM25</strain>
    </source>
</reference>
<reference evidence="1 2" key="2">
    <citation type="journal article" date="2022" name="Mar. Drugs">
        <title>Bioassay-Guided Fractionation Leads to the Detection of Cholic Acid Generated by the Rare Thalassomonas sp.</title>
        <authorList>
            <person name="Pheiffer F."/>
            <person name="Schneider Y.K."/>
            <person name="Hansen E.H."/>
            <person name="Andersen J.H."/>
            <person name="Isaksson J."/>
            <person name="Busche T."/>
            <person name="R C."/>
            <person name="Kalinowski J."/>
            <person name="Zyl L.V."/>
            <person name="Trindade M."/>
        </authorList>
    </citation>
    <scope>NUCLEOTIDE SEQUENCE [LARGE SCALE GENOMIC DNA]</scope>
    <source>
        <strain evidence="1 2">XOM25</strain>
    </source>
</reference>
<protein>
    <submittedName>
        <fullName evidence="1">Uncharacterized protein</fullName>
    </submittedName>
</protein>
<dbReference type="Proteomes" id="UP000032352">
    <property type="component" value="Chromosome"/>
</dbReference>